<dbReference type="Pfam" id="PF00542">
    <property type="entry name" value="Ribosomal_L12"/>
    <property type="match status" value="1"/>
</dbReference>
<dbReference type="GO" id="GO:0006412">
    <property type="term" value="P:translation"/>
    <property type="evidence" value="ECO:0007669"/>
    <property type="project" value="InterPro"/>
</dbReference>
<keyword evidence="2" id="KW-0689">Ribosomal protein</keyword>
<dbReference type="AlphaFoldDB" id="A0A9P6C836"/>
<sequence>MASRCSSVLRAFSRSSSVRWSRLPVHSRCLATAAAESSQTTTLPPAASNDPVINRIVDDISGLTLLQAADLVTLLKSRLNIQEIALPAASAAPAAAPAAEEPAAKVQEKTVFNVKLESFDAAAKPKIIKEVKGLVPNLTLIEAKKFVESVPKVLKENLSKEDAEKLQKVFQDLGAVVKLE</sequence>
<evidence type="ECO:0000313" key="6">
    <source>
        <dbReference type="EMBL" id="KAF9451748.1"/>
    </source>
</evidence>
<evidence type="ECO:0000256" key="3">
    <source>
        <dbReference type="ARBA" id="ARBA00023274"/>
    </source>
</evidence>
<evidence type="ECO:0000313" key="7">
    <source>
        <dbReference type="Proteomes" id="UP000807342"/>
    </source>
</evidence>
<dbReference type="PANTHER" id="PTHR45987:SF4">
    <property type="entry name" value="LARGE RIBOSOMAL SUBUNIT PROTEIN BL12M"/>
    <property type="match status" value="1"/>
</dbReference>
<name>A0A9P6C836_9AGAR</name>
<evidence type="ECO:0000259" key="4">
    <source>
        <dbReference type="Pfam" id="PF00542"/>
    </source>
</evidence>
<keyword evidence="3" id="KW-0687">Ribonucleoprotein</keyword>
<protein>
    <submittedName>
        <fullName evidence="6">ClpS-like protein</fullName>
    </submittedName>
</protein>
<dbReference type="OrthoDB" id="250175at2759"/>
<dbReference type="Pfam" id="PF16320">
    <property type="entry name" value="Ribosomal_L12_N"/>
    <property type="match status" value="1"/>
</dbReference>
<reference evidence="6" key="1">
    <citation type="submission" date="2020-11" db="EMBL/GenBank/DDBJ databases">
        <authorList>
            <consortium name="DOE Joint Genome Institute"/>
            <person name="Ahrendt S."/>
            <person name="Riley R."/>
            <person name="Andreopoulos W."/>
            <person name="Labutti K."/>
            <person name="Pangilinan J."/>
            <person name="Ruiz-Duenas F.J."/>
            <person name="Barrasa J.M."/>
            <person name="Sanchez-Garcia M."/>
            <person name="Camarero S."/>
            <person name="Miyauchi S."/>
            <person name="Serrano A."/>
            <person name="Linde D."/>
            <person name="Babiker R."/>
            <person name="Drula E."/>
            <person name="Ayuso-Fernandez I."/>
            <person name="Pacheco R."/>
            <person name="Padilla G."/>
            <person name="Ferreira P."/>
            <person name="Barriuso J."/>
            <person name="Kellner H."/>
            <person name="Castanera R."/>
            <person name="Alfaro M."/>
            <person name="Ramirez L."/>
            <person name="Pisabarro A.G."/>
            <person name="Kuo A."/>
            <person name="Tritt A."/>
            <person name="Lipzen A."/>
            <person name="He G."/>
            <person name="Yan M."/>
            <person name="Ng V."/>
            <person name="Cullen D."/>
            <person name="Martin F."/>
            <person name="Rosso M.-N."/>
            <person name="Henrissat B."/>
            <person name="Hibbett D."/>
            <person name="Martinez A.T."/>
            <person name="Grigoriev I.V."/>
        </authorList>
    </citation>
    <scope>NUCLEOTIDE SEQUENCE</scope>
    <source>
        <strain evidence="6">MF-IS2</strain>
    </source>
</reference>
<dbReference type="InterPro" id="IPR000206">
    <property type="entry name" value="Ribosomal_bL12"/>
</dbReference>
<dbReference type="Proteomes" id="UP000807342">
    <property type="component" value="Unassembled WGS sequence"/>
</dbReference>
<dbReference type="Gene3D" id="1.20.5.710">
    <property type="entry name" value="Single helix bin"/>
    <property type="match status" value="1"/>
</dbReference>
<dbReference type="FunFam" id="3.30.1390.10:FF:000001">
    <property type="entry name" value="50S ribosomal protein L7/L12"/>
    <property type="match status" value="1"/>
</dbReference>
<comment type="caution">
    <text evidence="6">The sequence shown here is derived from an EMBL/GenBank/DDBJ whole genome shotgun (WGS) entry which is preliminary data.</text>
</comment>
<comment type="similarity">
    <text evidence="1">Belongs to the bacterial ribosomal protein bL12 family.</text>
</comment>
<evidence type="ECO:0000256" key="1">
    <source>
        <dbReference type="ARBA" id="ARBA00007197"/>
    </source>
</evidence>
<feature type="domain" description="Large ribosomal subunit protein bL12 oligomerization" evidence="5">
    <location>
        <begin position="53"/>
        <end position="99"/>
    </location>
</feature>
<dbReference type="InterPro" id="IPR008932">
    <property type="entry name" value="Ribosomal_bL12_oligo"/>
</dbReference>
<dbReference type="HAMAP" id="MF_00368">
    <property type="entry name" value="Ribosomal_bL12"/>
    <property type="match status" value="1"/>
</dbReference>
<dbReference type="EMBL" id="MU151081">
    <property type="protein sequence ID" value="KAF9451748.1"/>
    <property type="molecule type" value="Genomic_DNA"/>
</dbReference>
<gene>
    <name evidence="6" type="ORF">P691DRAFT_331302</name>
</gene>
<dbReference type="Gene3D" id="3.30.1390.10">
    <property type="match status" value="1"/>
</dbReference>
<dbReference type="GO" id="GO:0003729">
    <property type="term" value="F:mRNA binding"/>
    <property type="evidence" value="ECO:0007669"/>
    <property type="project" value="TreeGrafter"/>
</dbReference>
<dbReference type="CDD" id="cd00387">
    <property type="entry name" value="Ribosomal_L7_L12"/>
    <property type="match status" value="1"/>
</dbReference>
<dbReference type="GO" id="GO:0005762">
    <property type="term" value="C:mitochondrial large ribosomal subunit"/>
    <property type="evidence" value="ECO:0007669"/>
    <property type="project" value="TreeGrafter"/>
</dbReference>
<dbReference type="PANTHER" id="PTHR45987">
    <property type="entry name" value="39S RIBOSOMAL PROTEIN L12"/>
    <property type="match status" value="1"/>
</dbReference>
<feature type="domain" description="Large ribosomal subunit protein bL12 C-terminal" evidence="4">
    <location>
        <begin position="112"/>
        <end position="180"/>
    </location>
</feature>
<dbReference type="InterPro" id="IPR013823">
    <property type="entry name" value="Ribosomal_bL12_C"/>
</dbReference>
<organism evidence="6 7">
    <name type="scientific">Macrolepiota fuliginosa MF-IS2</name>
    <dbReference type="NCBI Taxonomy" id="1400762"/>
    <lineage>
        <taxon>Eukaryota</taxon>
        <taxon>Fungi</taxon>
        <taxon>Dikarya</taxon>
        <taxon>Basidiomycota</taxon>
        <taxon>Agaricomycotina</taxon>
        <taxon>Agaricomycetes</taxon>
        <taxon>Agaricomycetidae</taxon>
        <taxon>Agaricales</taxon>
        <taxon>Agaricineae</taxon>
        <taxon>Agaricaceae</taxon>
        <taxon>Macrolepiota</taxon>
    </lineage>
</organism>
<evidence type="ECO:0000259" key="5">
    <source>
        <dbReference type="Pfam" id="PF16320"/>
    </source>
</evidence>
<evidence type="ECO:0000256" key="2">
    <source>
        <dbReference type="ARBA" id="ARBA00022980"/>
    </source>
</evidence>
<dbReference type="GO" id="GO:0003735">
    <property type="term" value="F:structural constituent of ribosome"/>
    <property type="evidence" value="ECO:0007669"/>
    <property type="project" value="InterPro"/>
</dbReference>
<accession>A0A9P6C836</accession>
<dbReference type="SUPFAM" id="SSF54736">
    <property type="entry name" value="ClpS-like"/>
    <property type="match status" value="1"/>
</dbReference>
<dbReference type="SUPFAM" id="SSF48300">
    <property type="entry name" value="Ribosomal protein L7/12, oligomerisation (N-terminal) domain"/>
    <property type="match status" value="1"/>
</dbReference>
<dbReference type="InterPro" id="IPR014719">
    <property type="entry name" value="Ribosomal_bL12_C/ClpS-like"/>
</dbReference>
<proteinExistence type="inferred from homology"/>
<keyword evidence="7" id="KW-1185">Reference proteome</keyword>
<dbReference type="InterPro" id="IPR036235">
    <property type="entry name" value="Ribosomal_bL12_oligo_N_sf"/>
</dbReference>